<dbReference type="PANTHER" id="PTHR11373:SF43">
    <property type="entry name" value="DEOXYGUANOSINETRIPHOSPHATE TRIPHOSPHOHYDROLASE-LIKE PROTEIN"/>
    <property type="match status" value="1"/>
</dbReference>
<keyword evidence="6" id="KW-1185">Reference proteome</keyword>
<organism evidence="5 6">
    <name type="scientific">Novosphingobium jiangmenense</name>
    <dbReference type="NCBI Taxonomy" id="2791981"/>
    <lineage>
        <taxon>Bacteria</taxon>
        <taxon>Pseudomonadati</taxon>
        <taxon>Pseudomonadota</taxon>
        <taxon>Alphaproteobacteria</taxon>
        <taxon>Sphingomonadales</taxon>
        <taxon>Sphingomonadaceae</taxon>
        <taxon>Novosphingobium</taxon>
    </lineage>
</organism>
<dbReference type="EMBL" id="JADQDC010000002">
    <property type="protein sequence ID" value="MBF9149890.1"/>
    <property type="molecule type" value="Genomic_DNA"/>
</dbReference>
<evidence type="ECO:0000313" key="5">
    <source>
        <dbReference type="EMBL" id="MBF9149890.1"/>
    </source>
</evidence>
<proteinExistence type="inferred from homology"/>
<dbReference type="Gene3D" id="1.10.3210.10">
    <property type="entry name" value="Hypothetical protein af1432"/>
    <property type="match status" value="1"/>
</dbReference>
<dbReference type="CDD" id="cd00077">
    <property type="entry name" value="HDc"/>
    <property type="match status" value="1"/>
</dbReference>
<gene>
    <name evidence="5" type="ORF">I2488_02615</name>
</gene>
<protein>
    <recommendedName>
        <fullName evidence="2">Deoxyguanosinetriphosphate triphosphohydrolase-like protein</fullName>
    </recommendedName>
</protein>
<comment type="similarity">
    <text evidence="2">Belongs to the dGTPase family. Type 2 subfamily.</text>
</comment>
<name>A0ABS0HCA1_9SPHN</name>
<evidence type="ECO:0000313" key="6">
    <source>
        <dbReference type="Proteomes" id="UP000600799"/>
    </source>
</evidence>
<dbReference type="NCBIfam" id="TIGR01353">
    <property type="entry name" value="dGTP_triPase"/>
    <property type="match status" value="1"/>
</dbReference>
<dbReference type="PROSITE" id="PS51831">
    <property type="entry name" value="HD"/>
    <property type="match status" value="1"/>
</dbReference>
<feature type="compositionally biased region" description="Basic and acidic residues" evidence="3">
    <location>
        <begin position="27"/>
        <end position="41"/>
    </location>
</feature>
<evidence type="ECO:0000256" key="1">
    <source>
        <dbReference type="ARBA" id="ARBA00022801"/>
    </source>
</evidence>
<dbReference type="InterPro" id="IPR050135">
    <property type="entry name" value="dGTPase-like"/>
</dbReference>
<dbReference type="InterPro" id="IPR026875">
    <property type="entry name" value="PHydrolase_assoc_dom"/>
</dbReference>
<dbReference type="Proteomes" id="UP000600799">
    <property type="component" value="Unassembled WGS sequence"/>
</dbReference>
<feature type="domain" description="HD" evidence="4">
    <location>
        <begin position="82"/>
        <end position="217"/>
    </location>
</feature>
<dbReference type="PANTHER" id="PTHR11373">
    <property type="entry name" value="DEOXYNUCLEOSIDE TRIPHOSPHATE TRIPHOSPHOHYDROLASE"/>
    <property type="match status" value="1"/>
</dbReference>
<dbReference type="SUPFAM" id="SSF109604">
    <property type="entry name" value="HD-domain/PDEase-like"/>
    <property type="match status" value="1"/>
</dbReference>
<evidence type="ECO:0000256" key="2">
    <source>
        <dbReference type="HAMAP-Rule" id="MF_01212"/>
    </source>
</evidence>
<keyword evidence="1 2" id="KW-0378">Hydrolase</keyword>
<dbReference type="InterPro" id="IPR003607">
    <property type="entry name" value="HD/PDEase_dom"/>
</dbReference>
<dbReference type="Pfam" id="PF13286">
    <property type="entry name" value="HD_assoc"/>
    <property type="match status" value="1"/>
</dbReference>
<dbReference type="InterPro" id="IPR006261">
    <property type="entry name" value="dGTPase"/>
</dbReference>
<dbReference type="InterPro" id="IPR023023">
    <property type="entry name" value="dNTPase_2"/>
</dbReference>
<dbReference type="Pfam" id="PF01966">
    <property type="entry name" value="HD"/>
    <property type="match status" value="1"/>
</dbReference>
<dbReference type="SMART" id="SM00471">
    <property type="entry name" value="HDc"/>
    <property type="match status" value="1"/>
</dbReference>
<feature type="region of interest" description="Disordered" evidence="3">
    <location>
        <begin position="1"/>
        <end position="48"/>
    </location>
</feature>
<dbReference type="HAMAP" id="MF_01212">
    <property type="entry name" value="dGTPase_type2"/>
    <property type="match status" value="1"/>
</dbReference>
<dbReference type="InterPro" id="IPR006674">
    <property type="entry name" value="HD_domain"/>
</dbReference>
<evidence type="ECO:0000259" key="4">
    <source>
        <dbReference type="PROSITE" id="PS51831"/>
    </source>
</evidence>
<dbReference type="RefSeq" id="WP_196274275.1">
    <property type="nucleotide sequence ID" value="NZ_JADQDC010000002.1"/>
</dbReference>
<sequence length="404" mass="44950">MRRRQSTGFSVERSVIEGRAPYASDPARTRGREFGLDDKASRGPRSAFQRDRDRIIHSIAFRRLRHKTQVFIAPDGDHYRVRLTHSLEVAQIGRVIARALGLDEDLTEALCLAHDIGHPPFGHAGEDALEEAMAGAGGFDHNANTLRVLMRLESPYCGHEGLNLSWETLEGLAKHNGPIFKPTWALEELDAAFPLDLTTFASLEAQVAAISDDIAYDNHDIDDGLRAGFLCLDQLLELPSVAEQWREIERRFPGAPQDRMLRELVRGQIGHMVNDVIATAQANIAETGVASVEDVRCAGRPLATFSAAMGEEERALKQFMYQRLYLHEEQCQTADRAKGVIASLFKAYADDPKLMPESWQASLPATEPAKTRHMADFISGMTDRYAIDSYARLFGQAPEGLRNV</sequence>
<dbReference type="NCBIfam" id="NF002328">
    <property type="entry name" value="PRK01286.1-3"/>
    <property type="match status" value="1"/>
</dbReference>
<accession>A0ABS0HCA1</accession>
<comment type="caution">
    <text evidence="5">The sequence shown here is derived from an EMBL/GenBank/DDBJ whole genome shotgun (WGS) entry which is preliminary data.</text>
</comment>
<evidence type="ECO:0000256" key="3">
    <source>
        <dbReference type="SAM" id="MobiDB-lite"/>
    </source>
</evidence>
<dbReference type="NCBIfam" id="NF002326">
    <property type="entry name" value="PRK01286.1-1"/>
    <property type="match status" value="1"/>
</dbReference>
<reference evidence="5 6" key="1">
    <citation type="submission" date="2020-11" db="EMBL/GenBank/DDBJ databases">
        <title>The genome sequence of Novosphingobium sp. 1Y9A.</title>
        <authorList>
            <person name="Liu Y."/>
        </authorList>
    </citation>
    <scope>NUCLEOTIDE SEQUENCE [LARGE SCALE GENOMIC DNA]</scope>
    <source>
        <strain evidence="5 6">1Y9A</strain>
    </source>
</reference>